<comment type="caution">
    <text evidence="1">The sequence shown here is derived from an EMBL/GenBank/DDBJ whole genome shotgun (WGS) entry which is preliminary data.</text>
</comment>
<keyword evidence="2" id="KW-1185">Reference proteome</keyword>
<dbReference type="Proteomes" id="UP000789390">
    <property type="component" value="Unassembled WGS sequence"/>
</dbReference>
<evidence type="ECO:0000313" key="2">
    <source>
        <dbReference type="Proteomes" id="UP000789390"/>
    </source>
</evidence>
<gene>
    <name evidence="1" type="ORF">DGAL_LOCUS13877</name>
</gene>
<proteinExistence type="predicted"/>
<dbReference type="OrthoDB" id="6397038at2759"/>
<dbReference type="EMBL" id="CAKKLH010000302">
    <property type="protein sequence ID" value="CAH0110314.1"/>
    <property type="molecule type" value="Genomic_DNA"/>
</dbReference>
<dbReference type="AlphaFoldDB" id="A0A8J2S0D2"/>
<organism evidence="1 2">
    <name type="scientific">Daphnia galeata</name>
    <dbReference type="NCBI Taxonomy" id="27404"/>
    <lineage>
        <taxon>Eukaryota</taxon>
        <taxon>Metazoa</taxon>
        <taxon>Ecdysozoa</taxon>
        <taxon>Arthropoda</taxon>
        <taxon>Crustacea</taxon>
        <taxon>Branchiopoda</taxon>
        <taxon>Diplostraca</taxon>
        <taxon>Cladocera</taxon>
        <taxon>Anomopoda</taxon>
        <taxon>Daphniidae</taxon>
        <taxon>Daphnia</taxon>
    </lineage>
</organism>
<accession>A0A8J2S0D2</accession>
<evidence type="ECO:0000313" key="1">
    <source>
        <dbReference type="EMBL" id="CAH0110314.1"/>
    </source>
</evidence>
<protein>
    <submittedName>
        <fullName evidence="1">Uncharacterized protein</fullName>
    </submittedName>
</protein>
<reference evidence="1" key="1">
    <citation type="submission" date="2021-11" db="EMBL/GenBank/DDBJ databases">
        <authorList>
            <person name="Schell T."/>
        </authorList>
    </citation>
    <scope>NUCLEOTIDE SEQUENCE</scope>
    <source>
        <strain evidence="1">M5</strain>
    </source>
</reference>
<name>A0A8J2S0D2_9CRUS</name>
<sequence length="106" mass="12400">MATKAWFISQANKQIKLQKQCKKKNDNSIGMKSTSRLVFTSQENIYSSVQLPDRNPVVVPKTFPSLVQVQEQLKFRDKPNVLEDTLYLPFQSHIKFFVQTIYKTIY</sequence>